<dbReference type="InterPro" id="IPR041166">
    <property type="entry name" value="Rubredoxin_2"/>
</dbReference>
<keyword evidence="2 4" id="KW-0677">Repeat</keyword>
<dbReference type="GO" id="GO:0046890">
    <property type="term" value="P:regulation of lipid biosynthetic process"/>
    <property type="evidence" value="ECO:0007669"/>
    <property type="project" value="UniProtKB-UniRule"/>
</dbReference>
<feature type="domain" description="LapB rubredoxin metal binding" evidence="6">
    <location>
        <begin position="372"/>
        <end position="399"/>
    </location>
</feature>
<feature type="binding site" evidence="4">
    <location>
        <position position="374"/>
    </location>
    <ligand>
        <name>Fe cation</name>
        <dbReference type="ChEBI" id="CHEBI:24875"/>
    </ligand>
</feature>
<keyword evidence="4" id="KW-0408">Iron</keyword>
<gene>
    <name evidence="4" type="primary">lapB</name>
    <name evidence="7" type="ORF">DFR29_11776</name>
</gene>
<evidence type="ECO:0000256" key="2">
    <source>
        <dbReference type="ARBA" id="ARBA00022737"/>
    </source>
</evidence>
<evidence type="ECO:0000313" key="8">
    <source>
        <dbReference type="Proteomes" id="UP000295293"/>
    </source>
</evidence>
<feature type="topological domain" description="Cytoplasmic" evidence="4">
    <location>
        <begin position="39"/>
        <end position="406"/>
    </location>
</feature>
<comment type="function">
    <text evidence="4">Modulates cellular lipopolysaccharide (LPS) levels by regulating LpxC, which is involved in lipid A biosynthesis. May act by modulating the proteolytic activity of FtsH towards LpxC. May also coordinate assembly of proteins involved in LPS synthesis at the plasma membrane.</text>
</comment>
<organism evidence="7 8">
    <name type="scientific">Tahibacter aquaticus</name>
    <dbReference type="NCBI Taxonomy" id="520092"/>
    <lineage>
        <taxon>Bacteria</taxon>
        <taxon>Pseudomonadati</taxon>
        <taxon>Pseudomonadota</taxon>
        <taxon>Gammaproteobacteria</taxon>
        <taxon>Lysobacterales</taxon>
        <taxon>Rhodanobacteraceae</taxon>
        <taxon>Tahibacter</taxon>
    </lineage>
</organism>
<dbReference type="Gene3D" id="1.25.40.10">
    <property type="entry name" value="Tetratricopeptide repeat domain"/>
    <property type="match status" value="3"/>
</dbReference>
<reference evidence="7 8" key="1">
    <citation type="submission" date="2019-03" db="EMBL/GenBank/DDBJ databases">
        <title>Genomic Encyclopedia of Type Strains, Phase IV (KMG-IV): sequencing the most valuable type-strain genomes for metagenomic binning, comparative biology and taxonomic classification.</title>
        <authorList>
            <person name="Goeker M."/>
        </authorList>
    </citation>
    <scope>NUCLEOTIDE SEQUENCE [LARGE SCALE GENOMIC DNA]</scope>
    <source>
        <strain evidence="7 8">DSM 21667</strain>
    </source>
</reference>
<accession>A0A4V3DLE3</accession>
<feature type="binding site" evidence="4">
    <location>
        <position position="377"/>
    </location>
    <ligand>
        <name>Fe cation</name>
        <dbReference type="ChEBI" id="CHEBI:24875"/>
    </ligand>
</feature>
<dbReference type="Pfam" id="PF13176">
    <property type="entry name" value="TPR_7"/>
    <property type="match status" value="1"/>
</dbReference>
<keyword evidence="4 5" id="KW-0472">Membrane</keyword>
<dbReference type="GO" id="GO:0009898">
    <property type="term" value="C:cytoplasmic side of plasma membrane"/>
    <property type="evidence" value="ECO:0007669"/>
    <property type="project" value="UniProtKB-UniRule"/>
</dbReference>
<dbReference type="PANTHER" id="PTHR45586">
    <property type="entry name" value="TPR REPEAT-CONTAINING PROTEIN PA4667"/>
    <property type="match status" value="1"/>
</dbReference>
<dbReference type="InterPro" id="IPR051012">
    <property type="entry name" value="CellSynth/LPSAsmb/PSIAsmb"/>
</dbReference>
<dbReference type="AlphaFoldDB" id="A0A4V3DLE3"/>
<dbReference type="InterPro" id="IPR011990">
    <property type="entry name" value="TPR-like_helical_dom_sf"/>
</dbReference>
<sequence>MPGASRCLWWWTEPHSMNPLYLLFLLLPVAAFSGWWIARRASARSSGERVNALSTSYFRGLNYLLNEQQDKAIEVFVKLAEINRDTVETHLALGNLFRRRGEVDRAIRVHQNLIAREDLSDAMKTVALLELGEDYMRAGLLDRAETLFSDLVAMRAHAPSALKHLIAIYQHERDWDKAIAHARRLEEMTGESQCAVIAQFHCELASESRTQKRFADASEHIQAAFDCAPRNVRASMLQGQVLADQERYAEAVSAFEQVAEHDVDFVPEILPLLLDAYAKSQQMQRAEEFLGRIIERYHGISPVLALTKLFSRTQGEAAAIEFLTRQLRQRPSVRGLMALINATLHSATGDARENLLILQDLARKLVEGQAMYRCNRCGFGAKAHHWQCPSCKSWGSVRPIHGVANE</sequence>
<dbReference type="Pfam" id="PF13432">
    <property type="entry name" value="TPR_16"/>
    <property type="match status" value="2"/>
</dbReference>
<comment type="caution">
    <text evidence="7">The sequence shown here is derived from an EMBL/GenBank/DDBJ whole genome shotgun (WGS) entry which is preliminary data.</text>
</comment>
<feature type="binding site" evidence="4">
    <location>
        <position position="391"/>
    </location>
    <ligand>
        <name>Fe cation</name>
        <dbReference type="ChEBI" id="CHEBI:24875"/>
    </ligand>
</feature>
<proteinExistence type="inferred from homology"/>
<dbReference type="InterPro" id="IPR019734">
    <property type="entry name" value="TPR_rpt"/>
</dbReference>
<keyword evidence="4 5" id="KW-0812">Transmembrane</keyword>
<keyword evidence="4" id="KW-0997">Cell inner membrane</keyword>
<comment type="subcellular location">
    <subcellularLocation>
        <location evidence="4">Cell inner membrane</location>
        <topology evidence="4">Single-pass membrane protein</topology>
        <orientation evidence="4">Cytoplasmic side</orientation>
    </subcellularLocation>
</comment>
<evidence type="ECO:0000256" key="4">
    <source>
        <dbReference type="HAMAP-Rule" id="MF_00994"/>
    </source>
</evidence>
<dbReference type="GO" id="GO:0005506">
    <property type="term" value="F:iron ion binding"/>
    <property type="evidence" value="ECO:0007669"/>
    <property type="project" value="UniProtKB-UniRule"/>
</dbReference>
<name>A0A4V3DLE3_9GAMM</name>
<keyword evidence="8" id="KW-1185">Reference proteome</keyword>
<evidence type="ECO:0000256" key="5">
    <source>
        <dbReference type="SAM" id="Phobius"/>
    </source>
</evidence>
<evidence type="ECO:0000259" key="6">
    <source>
        <dbReference type="Pfam" id="PF18073"/>
    </source>
</evidence>
<keyword evidence="1 4" id="KW-0479">Metal-binding</keyword>
<comment type="similarity">
    <text evidence="4">Belongs to the LapB family.</text>
</comment>
<keyword evidence="4 5" id="KW-1133">Transmembrane helix</keyword>
<dbReference type="EMBL" id="SNZH01000017">
    <property type="protein sequence ID" value="TDR39171.1"/>
    <property type="molecule type" value="Genomic_DNA"/>
</dbReference>
<dbReference type="GO" id="GO:0008653">
    <property type="term" value="P:lipopolysaccharide metabolic process"/>
    <property type="evidence" value="ECO:0007669"/>
    <property type="project" value="InterPro"/>
</dbReference>
<dbReference type="InterPro" id="IPR030865">
    <property type="entry name" value="LapB"/>
</dbReference>
<feature type="transmembrane region" description="Helical" evidence="5">
    <location>
        <begin position="20"/>
        <end position="38"/>
    </location>
</feature>
<evidence type="ECO:0000256" key="1">
    <source>
        <dbReference type="ARBA" id="ARBA00022723"/>
    </source>
</evidence>
<dbReference type="Pfam" id="PF18073">
    <property type="entry name" value="Zn_ribbon_LapB"/>
    <property type="match status" value="1"/>
</dbReference>
<dbReference type="HAMAP" id="MF_00994">
    <property type="entry name" value="LPS_assembly_LapB"/>
    <property type="match status" value="1"/>
</dbReference>
<evidence type="ECO:0000313" key="7">
    <source>
        <dbReference type="EMBL" id="TDR39171.1"/>
    </source>
</evidence>
<dbReference type="PANTHER" id="PTHR45586:SF1">
    <property type="entry name" value="LIPOPOLYSACCHARIDE ASSEMBLY PROTEIN B"/>
    <property type="match status" value="1"/>
</dbReference>
<feature type="binding site" evidence="4">
    <location>
        <position position="388"/>
    </location>
    <ligand>
        <name>Fe cation</name>
        <dbReference type="ChEBI" id="CHEBI:24875"/>
    </ligand>
</feature>
<dbReference type="SMART" id="SM00028">
    <property type="entry name" value="TPR"/>
    <property type="match status" value="6"/>
</dbReference>
<dbReference type="NCBIfam" id="NF008757">
    <property type="entry name" value="PRK11788.1-5"/>
    <property type="match status" value="1"/>
</dbReference>
<evidence type="ECO:0000256" key="3">
    <source>
        <dbReference type="ARBA" id="ARBA00022803"/>
    </source>
</evidence>
<protein>
    <recommendedName>
        <fullName evidence="4">Lipopolysaccharide assembly protein B</fullName>
    </recommendedName>
</protein>
<dbReference type="SUPFAM" id="SSF81901">
    <property type="entry name" value="HCP-like"/>
    <property type="match status" value="1"/>
</dbReference>
<keyword evidence="4" id="KW-1003">Cell membrane</keyword>
<keyword evidence="3 4" id="KW-0802">TPR repeat</keyword>
<dbReference type="Proteomes" id="UP000295293">
    <property type="component" value="Unassembled WGS sequence"/>
</dbReference>